<evidence type="ECO:0000256" key="6">
    <source>
        <dbReference type="ARBA" id="ARBA00022989"/>
    </source>
</evidence>
<evidence type="ECO:0000256" key="2">
    <source>
        <dbReference type="ARBA" id="ARBA00007362"/>
    </source>
</evidence>
<dbReference type="GO" id="GO:0005886">
    <property type="term" value="C:plasma membrane"/>
    <property type="evidence" value="ECO:0007669"/>
    <property type="project" value="UniProtKB-SubCell"/>
</dbReference>
<dbReference type="NCBIfam" id="TIGR00688">
    <property type="entry name" value="rarD"/>
    <property type="match status" value="1"/>
</dbReference>
<dbReference type="PANTHER" id="PTHR22911">
    <property type="entry name" value="ACYL-MALONYL CONDENSING ENZYME-RELATED"/>
    <property type="match status" value="1"/>
</dbReference>
<evidence type="ECO:0000259" key="9">
    <source>
        <dbReference type="Pfam" id="PF00892"/>
    </source>
</evidence>
<accession>F5ZFE9</accession>
<evidence type="ECO:0000256" key="5">
    <source>
        <dbReference type="ARBA" id="ARBA00022692"/>
    </source>
</evidence>
<evidence type="ECO:0000313" key="11">
    <source>
        <dbReference type="Proteomes" id="UP000000683"/>
    </source>
</evidence>
<feature type="transmembrane region" description="Helical" evidence="8">
    <location>
        <begin position="154"/>
        <end position="170"/>
    </location>
</feature>
<dbReference type="HOGENOM" id="CLU_054508_1_0_6"/>
<comment type="similarity">
    <text evidence="2">Belongs to the EamA transporter family.</text>
</comment>
<dbReference type="AlphaFoldDB" id="F5ZFE9"/>
<proteinExistence type="inferred from homology"/>
<feature type="domain" description="EamA" evidence="9">
    <location>
        <begin position="11"/>
        <end position="147"/>
    </location>
</feature>
<dbReference type="InterPro" id="IPR004626">
    <property type="entry name" value="RarD"/>
</dbReference>
<dbReference type="SUPFAM" id="SSF103481">
    <property type="entry name" value="Multidrug resistance efflux transporter EmrE"/>
    <property type="match status" value="2"/>
</dbReference>
<feature type="transmembrane region" description="Helical" evidence="8">
    <location>
        <begin position="212"/>
        <end position="232"/>
    </location>
</feature>
<evidence type="ECO:0000256" key="8">
    <source>
        <dbReference type="SAM" id="Phobius"/>
    </source>
</evidence>
<name>F5ZFE9_ALTNA</name>
<organism evidence="10 11">
    <name type="scientific">Alteromonas naphthalenivorans</name>
    <dbReference type="NCBI Taxonomy" id="715451"/>
    <lineage>
        <taxon>Bacteria</taxon>
        <taxon>Pseudomonadati</taxon>
        <taxon>Pseudomonadota</taxon>
        <taxon>Gammaproteobacteria</taxon>
        <taxon>Alteromonadales</taxon>
        <taxon>Alteromonadaceae</taxon>
        <taxon>Alteromonas/Salinimonas group</taxon>
        <taxon>Alteromonas</taxon>
    </lineage>
</organism>
<keyword evidence="7 8" id="KW-0472">Membrane</keyword>
<keyword evidence="11" id="KW-1185">Reference proteome</keyword>
<keyword evidence="5 8" id="KW-0812">Transmembrane</keyword>
<feature type="transmembrane region" description="Helical" evidence="8">
    <location>
        <begin position="107"/>
        <end position="124"/>
    </location>
</feature>
<evidence type="ECO:0000313" key="10">
    <source>
        <dbReference type="EMBL" id="AEF05005.1"/>
    </source>
</evidence>
<evidence type="ECO:0000256" key="1">
    <source>
        <dbReference type="ARBA" id="ARBA00004651"/>
    </source>
</evidence>
<dbReference type="eggNOG" id="COG2962">
    <property type="taxonomic scope" value="Bacteria"/>
</dbReference>
<dbReference type="InterPro" id="IPR000620">
    <property type="entry name" value="EamA_dom"/>
</dbReference>
<dbReference type="EMBL" id="CP002339">
    <property type="protein sequence ID" value="AEF05005.1"/>
    <property type="molecule type" value="Genomic_DNA"/>
</dbReference>
<feature type="transmembrane region" description="Helical" evidence="8">
    <location>
        <begin position="244"/>
        <end position="263"/>
    </location>
</feature>
<dbReference type="InterPro" id="IPR037185">
    <property type="entry name" value="EmrE-like"/>
</dbReference>
<sequence length="316" mass="34788">MRAQQASAAQVGIICAIAAYTMWGIAPIYFKQLTVLPAAEILMHRVIWSVLVLVGLIAGLKQWAKVAAALRNKKVMQVLFVAGILLGANWLLFIWAVNNDHILDASLGYYINPLINVFLGRLFLGERLRTFQRVAVVLAIVGVAILIFSYGRVPWIALILAGSFSIYGILRKQVAVDSLPGLFIETLMLSPLAIGYWLLFGSEYSNLFNNDASLNMLILAAGVVTTAPLLCFTAAARRIMYSTLGFLQYIGPTLMFVLAVYLYDEPLDEARLITFGFVWLALAVFSVDSLIAYKKQRKALRASVQAAKSISETQTS</sequence>
<gene>
    <name evidence="10" type="ordered locus">ambt_17515</name>
</gene>
<reference evidence="10 11" key="1">
    <citation type="journal article" date="2011" name="J. Bacteriol.">
        <title>Complete genome sequence of the polycyclic aromatic hydrocarbon-degrading bacterium Alteromonas sp. strain SN2.</title>
        <authorList>
            <person name="Jin H.M."/>
            <person name="Jeong H."/>
            <person name="Moon E.J."/>
            <person name="Math R.K."/>
            <person name="Lee K."/>
            <person name="Kim H.J."/>
            <person name="Jeon C.O."/>
            <person name="Oh T.K."/>
            <person name="Kim J.F."/>
        </authorList>
    </citation>
    <scope>NUCLEOTIDE SEQUENCE [LARGE SCALE GENOMIC DNA]</scope>
    <source>
        <strain evidence="11">JCM 17741 / KACC 18427 / KCTC 11700BP / SN2</strain>
    </source>
</reference>
<comment type="subcellular location">
    <subcellularLocation>
        <location evidence="1">Cell membrane</location>
        <topology evidence="1">Multi-pass membrane protein</topology>
    </subcellularLocation>
</comment>
<dbReference type="RefSeq" id="WP_013785924.1">
    <property type="nucleotide sequence ID" value="NC_015554.1"/>
</dbReference>
<feature type="transmembrane region" description="Helical" evidence="8">
    <location>
        <begin position="75"/>
        <end position="95"/>
    </location>
</feature>
<keyword evidence="3" id="KW-0813">Transport</keyword>
<dbReference type="Pfam" id="PF00892">
    <property type="entry name" value="EamA"/>
    <property type="match status" value="1"/>
</dbReference>
<feature type="transmembrane region" description="Helical" evidence="8">
    <location>
        <begin position="131"/>
        <end position="148"/>
    </location>
</feature>
<dbReference type="KEGG" id="alt:ambt_17515"/>
<keyword evidence="6 8" id="KW-1133">Transmembrane helix</keyword>
<feature type="transmembrane region" description="Helical" evidence="8">
    <location>
        <begin position="12"/>
        <end position="30"/>
    </location>
</feature>
<feature type="transmembrane region" description="Helical" evidence="8">
    <location>
        <begin position="42"/>
        <end position="63"/>
    </location>
</feature>
<dbReference type="Proteomes" id="UP000000683">
    <property type="component" value="Chromosome"/>
</dbReference>
<evidence type="ECO:0000256" key="3">
    <source>
        <dbReference type="ARBA" id="ARBA00022448"/>
    </source>
</evidence>
<feature type="transmembrane region" description="Helical" evidence="8">
    <location>
        <begin position="182"/>
        <end position="200"/>
    </location>
</feature>
<protein>
    <recommendedName>
        <fullName evidence="9">EamA domain-containing protein</fullName>
    </recommendedName>
</protein>
<feature type="transmembrane region" description="Helical" evidence="8">
    <location>
        <begin position="275"/>
        <end position="293"/>
    </location>
</feature>
<keyword evidence="4" id="KW-1003">Cell membrane</keyword>
<evidence type="ECO:0000256" key="4">
    <source>
        <dbReference type="ARBA" id="ARBA00022475"/>
    </source>
</evidence>
<evidence type="ECO:0000256" key="7">
    <source>
        <dbReference type="ARBA" id="ARBA00023136"/>
    </source>
</evidence>
<dbReference type="OrthoDB" id="369870at2"/>
<dbReference type="PANTHER" id="PTHR22911:SF137">
    <property type="entry name" value="SOLUTE CARRIER FAMILY 35 MEMBER G2-RELATED"/>
    <property type="match status" value="1"/>
</dbReference>